<dbReference type="InterPro" id="IPR041847">
    <property type="entry name" value="C2_cPLA2"/>
</dbReference>
<comment type="caution">
    <text evidence="13">The sequence shown here is derived from an EMBL/GenBank/DDBJ whole genome shotgun (WGS) entry which is preliminary data.</text>
</comment>
<keyword evidence="8 9" id="KW-0443">Lipid metabolism</keyword>
<keyword evidence="7 9" id="KW-0442">Lipid degradation</keyword>
<reference evidence="13" key="1">
    <citation type="submission" date="2023-08" db="EMBL/GenBank/DDBJ databases">
        <title>Pelteobagrus vachellii genome.</title>
        <authorList>
            <person name="Liu H."/>
        </authorList>
    </citation>
    <scope>NUCLEOTIDE SEQUENCE</scope>
    <source>
        <strain evidence="13">PRFRI_2022a</strain>
        <tissue evidence="13">Muscle</tissue>
    </source>
</reference>
<keyword evidence="5 9" id="KW-0378">Hydrolase</keyword>
<evidence type="ECO:0000256" key="9">
    <source>
        <dbReference type="PROSITE-ProRule" id="PRU00555"/>
    </source>
</evidence>
<keyword evidence="6 10" id="KW-0106">Calcium</keyword>
<name>A0AA88SPP0_TACVA</name>
<evidence type="ECO:0000256" key="8">
    <source>
        <dbReference type="ARBA" id="ARBA00023098"/>
    </source>
</evidence>
<evidence type="ECO:0000256" key="1">
    <source>
        <dbReference type="ARBA" id="ARBA00004496"/>
    </source>
</evidence>
<proteinExistence type="predicted"/>
<dbReference type="PANTHER" id="PTHR10728">
    <property type="entry name" value="CYTOSOLIC PHOSPHOLIPASE A2"/>
    <property type="match status" value="1"/>
</dbReference>
<dbReference type="InterPro" id="IPR002642">
    <property type="entry name" value="LysoPLipase_cat_dom"/>
</dbReference>
<dbReference type="AlphaFoldDB" id="A0AA88SPP0"/>
<accession>A0AA88SPP0</accession>
<evidence type="ECO:0000259" key="12">
    <source>
        <dbReference type="PROSITE" id="PS51210"/>
    </source>
</evidence>
<comment type="subcellular location">
    <subcellularLocation>
        <location evidence="1">Cytoplasm</location>
    </subcellularLocation>
</comment>
<organism evidence="13 14">
    <name type="scientific">Tachysurus vachellii</name>
    <name type="common">Darkbarbel catfish</name>
    <name type="synonym">Pelteobagrus vachellii</name>
    <dbReference type="NCBI Taxonomy" id="175792"/>
    <lineage>
        <taxon>Eukaryota</taxon>
        <taxon>Metazoa</taxon>
        <taxon>Chordata</taxon>
        <taxon>Craniata</taxon>
        <taxon>Vertebrata</taxon>
        <taxon>Euteleostomi</taxon>
        <taxon>Actinopterygii</taxon>
        <taxon>Neopterygii</taxon>
        <taxon>Teleostei</taxon>
        <taxon>Ostariophysi</taxon>
        <taxon>Siluriformes</taxon>
        <taxon>Bagridae</taxon>
        <taxon>Tachysurus</taxon>
    </lineage>
</organism>
<dbReference type="SUPFAM" id="SSF49562">
    <property type="entry name" value="C2 domain (Calcium/lipid-binding domain, CaLB)"/>
    <property type="match status" value="1"/>
</dbReference>
<evidence type="ECO:0000256" key="6">
    <source>
        <dbReference type="ARBA" id="ARBA00022837"/>
    </source>
</evidence>
<keyword evidence="3 10" id="KW-0963">Cytoplasm</keyword>
<dbReference type="Gene3D" id="3.40.1090.10">
    <property type="entry name" value="Cytosolic phospholipase A2 catalytic domain"/>
    <property type="match status" value="1"/>
</dbReference>
<feature type="domain" description="PLA2c" evidence="12">
    <location>
        <begin position="275"/>
        <end position="820"/>
    </location>
</feature>
<dbReference type="EC" id="3.1.1.4" evidence="2 10"/>
<dbReference type="InterPro" id="IPR000008">
    <property type="entry name" value="C2_dom"/>
</dbReference>
<dbReference type="Pfam" id="PF01735">
    <property type="entry name" value="PLA2_B"/>
    <property type="match status" value="1"/>
</dbReference>
<evidence type="ECO:0000256" key="4">
    <source>
        <dbReference type="ARBA" id="ARBA00022723"/>
    </source>
</evidence>
<evidence type="ECO:0000259" key="11">
    <source>
        <dbReference type="PROSITE" id="PS50004"/>
    </source>
</evidence>
<dbReference type="PROSITE" id="PS50004">
    <property type="entry name" value="C2"/>
    <property type="match status" value="1"/>
</dbReference>
<dbReference type="EMBL" id="JAVHJS010000011">
    <property type="protein sequence ID" value="KAK2843737.1"/>
    <property type="molecule type" value="Genomic_DNA"/>
</dbReference>
<evidence type="ECO:0000256" key="10">
    <source>
        <dbReference type="RuleBase" id="RU362102"/>
    </source>
</evidence>
<protein>
    <recommendedName>
        <fullName evidence="2 10">Phospholipase A2</fullName>
        <ecNumber evidence="2 10">3.1.1.4</ecNumber>
    </recommendedName>
</protein>
<evidence type="ECO:0000256" key="3">
    <source>
        <dbReference type="ARBA" id="ARBA00022490"/>
    </source>
</evidence>
<evidence type="ECO:0000256" key="5">
    <source>
        <dbReference type="ARBA" id="ARBA00022801"/>
    </source>
</evidence>
<dbReference type="GO" id="GO:0005509">
    <property type="term" value="F:calcium ion binding"/>
    <property type="evidence" value="ECO:0007669"/>
    <property type="project" value="InterPro"/>
</dbReference>
<feature type="domain" description="C2" evidence="11">
    <location>
        <begin position="21"/>
        <end position="140"/>
    </location>
</feature>
<dbReference type="FunFam" id="2.60.40.150:FF:000030">
    <property type="entry name" value="Phospholipase A2"/>
    <property type="match status" value="1"/>
</dbReference>
<dbReference type="SUPFAM" id="SSF52151">
    <property type="entry name" value="FabD/lysophospholipase-like"/>
    <property type="match status" value="1"/>
</dbReference>
<evidence type="ECO:0000256" key="7">
    <source>
        <dbReference type="ARBA" id="ARBA00022963"/>
    </source>
</evidence>
<dbReference type="GO" id="GO:0005544">
    <property type="term" value="F:calcium-dependent phospholipid binding"/>
    <property type="evidence" value="ECO:0007669"/>
    <property type="project" value="TreeGrafter"/>
</dbReference>
<dbReference type="Pfam" id="PF00168">
    <property type="entry name" value="C2"/>
    <property type="match status" value="1"/>
</dbReference>
<dbReference type="CDD" id="cd04036">
    <property type="entry name" value="C2_cPLA2"/>
    <property type="match status" value="1"/>
</dbReference>
<dbReference type="Gene3D" id="2.60.40.150">
    <property type="entry name" value="C2 domain"/>
    <property type="match status" value="1"/>
</dbReference>
<evidence type="ECO:0000256" key="2">
    <source>
        <dbReference type="ARBA" id="ARBA00013278"/>
    </source>
</evidence>
<dbReference type="InterPro" id="IPR035892">
    <property type="entry name" value="C2_domain_sf"/>
</dbReference>
<comment type="catalytic activity">
    <reaction evidence="10">
        <text>a 1,2-diacyl-sn-glycero-3-phosphocholine + H2O = a 1-acyl-sn-glycero-3-phosphocholine + a fatty acid + H(+)</text>
        <dbReference type="Rhea" id="RHEA:15801"/>
        <dbReference type="ChEBI" id="CHEBI:15377"/>
        <dbReference type="ChEBI" id="CHEBI:15378"/>
        <dbReference type="ChEBI" id="CHEBI:28868"/>
        <dbReference type="ChEBI" id="CHEBI:57643"/>
        <dbReference type="ChEBI" id="CHEBI:58168"/>
        <dbReference type="EC" id="3.1.1.4"/>
    </reaction>
</comment>
<dbReference type="GO" id="GO:0005829">
    <property type="term" value="C:cytosol"/>
    <property type="evidence" value="ECO:0007669"/>
    <property type="project" value="TreeGrafter"/>
</dbReference>
<gene>
    <name evidence="13" type="ORF">Q7C36_011952</name>
</gene>
<dbReference type="GO" id="GO:0047498">
    <property type="term" value="F:calcium-dependent phospholipase A2 activity"/>
    <property type="evidence" value="ECO:0007669"/>
    <property type="project" value="TreeGrafter"/>
</dbReference>
<dbReference type="SMART" id="SM00022">
    <property type="entry name" value="PLAc"/>
    <property type="match status" value="1"/>
</dbReference>
<sequence length="820" mass="92344">MVTFGSEDTKENHITADSVSSYLYIPVTCLLQKELAPHWNLSVTVLRGHFEHSYDYLSPPDLYVTLRLPTASACTLRTKIINNSISPEWNETFTFRTNSQVKNILELDLYDGDIVWDEECARILFDISTLQLGQKETKVFITNDAKKDKLWVEFELTESSEAPAQYISNGVLLASPLSTLEVKLDKLPVNFQKDMLLKLQGAYNEKQVISLSKNSSFMQVLRYHINKSLETKIELQTDSESTTEASVTPFASTSEITLSLPVAEDKVNLHLNTVDSSEEDMKVRLDFDIPAEEKAFLVKRREVVSRALQKYFNLETPLEPTQVPTVALVCSGGSSRAMTGVYGFLKGLQSLDLLDAVTYITAVSGSTWATASLYSEPFWSKEGLAKVIASSQKELSKNKASLFSPKQLYYYRSELQDREKEGHPVSFIDTWGLIIEHLIFGKKCTDTLSDQKKAVSEGQNPLPIYTAVNMKKDSTGCSVPEWCEFTPYEVGFSKYGAFVPVEHFGSGFYLGHVVKKLPETRLTFLLGVWSSFFSANLLKLWSLYTGGIPAWATRLGDKVDTIERNTKSTNLDTLRIRPEASRLNSFLNDCPIISSVFNFLRGFALHNLYRESPEFNTSNDTHPDAFPNKLTPVDSTLRLVDSGFGINTAFSPVLRAHRCADVILCLDYSWAEDQLMTLKETQQYCIEHKLPFPKIDFSQYKSQPKREVYVFEDEKNPDAPIVIHFPLVNISFKEYKAPGVKRNGKTELQEGNIDVSSSSSPYATQNITFEPEDFRRLVDLTSYNIVNNRASIRSSLKKALIKKGLANIPSEETTSSCVIA</sequence>
<dbReference type="Proteomes" id="UP001187315">
    <property type="component" value="Unassembled WGS sequence"/>
</dbReference>
<keyword evidence="4 10" id="KW-0479">Metal-binding</keyword>
<dbReference type="PANTHER" id="PTHR10728:SF32">
    <property type="entry name" value="CYTOSOLIC PHOSPHOLIPASE A2 BETA"/>
    <property type="match status" value="1"/>
</dbReference>
<keyword evidence="14" id="KW-1185">Reference proteome</keyword>
<comment type="domain">
    <text evidence="10">The N-terminal C2 domain associates with lipid membranes upon calcium binding.</text>
</comment>
<evidence type="ECO:0000313" key="14">
    <source>
        <dbReference type="Proteomes" id="UP001187315"/>
    </source>
</evidence>
<dbReference type="GO" id="GO:0046475">
    <property type="term" value="P:glycerophospholipid catabolic process"/>
    <property type="evidence" value="ECO:0007669"/>
    <property type="project" value="TreeGrafter"/>
</dbReference>
<dbReference type="SMART" id="SM00239">
    <property type="entry name" value="C2"/>
    <property type="match status" value="1"/>
</dbReference>
<dbReference type="InterPro" id="IPR016035">
    <property type="entry name" value="Acyl_Trfase/lysoPLipase"/>
</dbReference>
<dbReference type="PROSITE" id="PS51210">
    <property type="entry name" value="PLA2C"/>
    <property type="match status" value="1"/>
</dbReference>
<evidence type="ECO:0000313" key="13">
    <source>
        <dbReference type="EMBL" id="KAK2843737.1"/>
    </source>
</evidence>